<dbReference type="HAMAP" id="MF_00117">
    <property type="entry name" value="HslO"/>
    <property type="match status" value="1"/>
</dbReference>
<feature type="disulfide bond" description="Redox-active" evidence="6">
    <location>
        <begin position="272"/>
        <end position="275"/>
    </location>
</feature>
<evidence type="ECO:0000256" key="6">
    <source>
        <dbReference type="HAMAP-Rule" id="MF_00117"/>
    </source>
</evidence>
<sequence length="295" mass="32094">MMTDDYVATGTTRSGHIVGYAARSTSLVRTLQVRHNTWPVASAALGRVATMGAIMTVGLKRDDHQVTIQVRGDGPLGNILVVATGRGDVRGMVDEPRVELELNAFGKLNVGMAVGREGSLYVTKDLGLKEPYRGSVPLVSGEIGEDFTYYYAVSEQTPSAVSVGVLVDRDYTVISAGGILVQALPDAEEDELRALEDAMARMPNVSSLIRDGATPEDLLKMACGSDLQVLDQKPIQFQCTCSKERLSRVLLSLGREELKKLAVEQDSTELVCHFCVTAYHFSREEIVSLHELAKY</sequence>
<dbReference type="Gene3D" id="3.90.1280.10">
    <property type="entry name" value="HSP33 redox switch-like"/>
    <property type="match status" value="1"/>
</dbReference>
<keyword evidence="4 6" id="KW-0143">Chaperone</keyword>
<dbReference type="GO" id="GO:0051082">
    <property type="term" value="F:unfolded protein binding"/>
    <property type="evidence" value="ECO:0007669"/>
    <property type="project" value="UniProtKB-UniRule"/>
</dbReference>
<evidence type="ECO:0000313" key="7">
    <source>
        <dbReference type="EMBL" id="OAG94931.1"/>
    </source>
</evidence>
<protein>
    <recommendedName>
        <fullName evidence="6">33 kDa chaperonin</fullName>
    </recommendedName>
    <alternativeName>
        <fullName evidence="6">Heat shock protein 33 homolog</fullName>
        <shortName evidence="6">HSP33</shortName>
    </alternativeName>
</protein>
<dbReference type="InterPro" id="IPR016153">
    <property type="entry name" value="Heat_shock_Hsp33_N"/>
</dbReference>
<dbReference type="PANTHER" id="PTHR30111">
    <property type="entry name" value="33 KDA CHAPERONIN"/>
    <property type="match status" value="1"/>
</dbReference>
<dbReference type="GO" id="GO:0005737">
    <property type="term" value="C:cytoplasm"/>
    <property type="evidence" value="ECO:0007669"/>
    <property type="project" value="UniProtKB-SubCell"/>
</dbReference>
<evidence type="ECO:0000313" key="10">
    <source>
        <dbReference type="Proteomes" id="UP000190229"/>
    </source>
</evidence>
<dbReference type="Gene3D" id="3.55.30.10">
    <property type="entry name" value="Hsp33 domain"/>
    <property type="match status" value="1"/>
</dbReference>
<dbReference type="GO" id="GO:0044183">
    <property type="term" value="F:protein folding chaperone"/>
    <property type="evidence" value="ECO:0007669"/>
    <property type="project" value="TreeGrafter"/>
</dbReference>
<keyword evidence="5 6" id="KW-0676">Redox-active center</keyword>
<evidence type="ECO:0000256" key="1">
    <source>
        <dbReference type="ARBA" id="ARBA00022490"/>
    </source>
</evidence>
<dbReference type="PANTHER" id="PTHR30111:SF1">
    <property type="entry name" value="33 KDA CHAPERONIN"/>
    <property type="match status" value="1"/>
</dbReference>
<dbReference type="InterPro" id="IPR000397">
    <property type="entry name" value="Heat_shock_Hsp33"/>
</dbReference>
<feature type="disulfide bond" description="Redox-active" evidence="6">
    <location>
        <begin position="239"/>
        <end position="241"/>
    </location>
</feature>
<dbReference type="InterPro" id="IPR016154">
    <property type="entry name" value="Heat_shock_Hsp33_C"/>
</dbReference>
<dbReference type="Pfam" id="PF01430">
    <property type="entry name" value="HSP33"/>
    <property type="match status" value="1"/>
</dbReference>
<comment type="subcellular location">
    <subcellularLocation>
        <location evidence="6">Cytoplasm</location>
    </subcellularLocation>
</comment>
<comment type="caution">
    <text evidence="7">The sequence shown here is derived from an EMBL/GenBank/DDBJ whole genome shotgun (WGS) entry which is preliminary data.</text>
</comment>
<evidence type="ECO:0000256" key="4">
    <source>
        <dbReference type="ARBA" id="ARBA00023186"/>
    </source>
</evidence>
<keyword evidence="10" id="KW-1185">Reference proteome</keyword>
<comment type="similarity">
    <text evidence="6">Belongs to the HSP33 family.</text>
</comment>
<evidence type="ECO:0000256" key="3">
    <source>
        <dbReference type="ARBA" id="ARBA00023157"/>
    </source>
</evidence>
<organism evidence="7 9">
    <name type="scientific">Ferroacidibacillus organovorans</name>
    <dbReference type="NCBI Taxonomy" id="1765683"/>
    <lineage>
        <taxon>Bacteria</taxon>
        <taxon>Bacillati</taxon>
        <taxon>Bacillota</taxon>
        <taxon>Bacilli</taxon>
        <taxon>Bacillales</taxon>
        <taxon>Alicyclobacillaceae</taxon>
        <taxon>Ferroacidibacillus</taxon>
    </lineage>
</organism>
<keyword evidence="1 6" id="KW-0963">Cytoplasm</keyword>
<dbReference type="SUPFAM" id="SSF64397">
    <property type="entry name" value="Hsp33 domain"/>
    <property type="match status" value="1"/>
</dbReference>
<proteinExistence type="inferred from homology"/>
<keyword evidence="3 6" id="KW-1015">Disulfide bond</keyword>
<dbReference type="OrthoDB" id="9776534at2"/>
<dbReference type="CDD" id="cd00498">
    <property type="entry name" value="Hsp33"/>
    <property type="match status" value="1"/>
</dbReference>
<comment type="function">
    <text evidence="6">Redox regulated molecular chaperone. Protects both thermally unfolding and oxidatively damaged proteins from irreversible aggregation. Plays an important role in the bacterial defense system toward oxidative stress.</text>
</comment>
<dbReference type="GO" id="GO:0042026">
    <property type="term" value="P:protein refolding"/>
    <property type="evidence" value="ECO:0007669"/>
    <property type="project" value="TreeGrafter"/>
</dbReference>
<accession>A0A162UQE4</accession>
<dbReference type="SUPFAM" id="SSF118352">
    <property type="entry name" value="HSP33 redox switch-like"/>
    <property type="match status" value="1"/>
</dbReference>
<dbReference type="NCBIfam" id="NF001033">
    <property type="entry name" value="PRK00114.1"/>
    <property type="match status" value="1"/>
</dbReference>
<evidence type="ECO:0000313" key="8">
    <source>
        <dbReference type="EMBL" id="OPG14990.1"/>
    </source>
</evidence>
<dbReference type="AlphaFoldDB" id="A0A162UQE4"/>
<dbReference type="EMBL" id="LSUQ01000005">
    <property type="protein sequence ID" value="OAG94931.1"/>
    <property type="molecule type" value="Genomic_DNA"/>
</dbReference>
<dbReference type="Proteomes" id="UP000190229">
    <property type="component" value="Unassembled WGS sequence"/>
</dbReference>
<comment type="PTM">
    <text evidence="6">Under oxidizing conditions two disulfide bonds are formed involving the reactive cysteines. Under reducing conditions zinc is bound to the reactive cysteines and the protein is inactive.</text>
</comment>
<reference evidence="8 10" key="2">
    <citation type="submission" date="2017-02" db="EMBL/GenBank/DDBJ databases">
        <title>Draft genome of Acidibacillus ferrooxidans Huett2.</title>
        <authorList>
            <person name="Schopf S."/>
        </authorList>
    </citation>
    <scope>NUCLEOTIDE SEQUENCE [LARGE SCALE GENOMIC DNA]</scope>
    <source>
        <strain evidence="8 10">Huett2</strain>
    </source>
</reference>
<dbReference type="EMBL" id="MWPS01000046">
    <property type="protein sequence ID" value="OPG14990.1"/>
    <property type="molecule type" value="Genomic_DNA"/>
</dbReference>
<dbReference type="STRING" id="1765683.B2M26_14240"/>
<dbReference type="Proteomes" id="UP000077421">
    <property type="component" value="Unassembled WGS sequence"/>
</dbReference>
<gene>
    <name evidence="6" type="primary">hslO</name>
    <name evidence="7" type="ORF">AYW79_02765</name>
    <name evidence="8" type="ORF">B2M26_14240</name>
</gene>
<keyword evidence="2 6" id="KW-0862">Zinc</keyword>
<reference evidence="7 9" key="1">
    <citation type="submission" date="2016-02" db="EMBL/GenBank/DDBJ databases">
        <title>Draft genome sequence of Acidibacillus ferrooxidans SLC66.</title>
        <authorList>
            <person name="Oliveira G."/>
            <person name="Nancucheo I."/>
            <person name="Dall'Agnol H."/>
            <person name="Johnson B."/>
            <person name="Oliveira R."/>
            <person name="Nunes G.L."/>
            <person name="Tzotzos G."/>
            <person name="Orellana S.C."/>
            <person name="Salim A.C."/>
            <person name="Araujo F.M."/>
        </authorList>
    </citation>
    <scope>NUCLEOTIDE SEQUENCE [LARGE SCALE GENOMIC DNA]</scope>
    <source>
        <strain evidence="7 9">SLC66</strain>
    </source>
</reference>
<name>A0A162UQE4_9BACL</name>
<dbReference type="PIRSF" id="PIRSF005261">
    <property type="entry name" value="Heat_shock_Hsp33"/>
    <property type="match status" value="1"/>
</dbReference>
<evidence type="ECO:0000256" key="5">
    <source>
        <dbReference type="ARBA" id="ARBA00023284"/>
    </source>
</evidence>
<evidence type="ECO:0000256" key="2">
    <source>
        <dbReference type="ARBA" id="ARBA00022833"/>
    </source>
</evidence>
<evidence type="ECO:0000313" key="9">
    <source>
        <dbReference type="Proteomes" id="UP000077421"/>
    </source>
</evidence>